<proteinExistence type="predicted"/>
<protein>
    <submittedName>
        <fullName evidence="13">GATA zinc finger domain-containing protein 14-like</fullName>
    </submittedName>
</protein>
<evidence type="ECO:0000313" key="13">
    <source>
        <dbReference type="RefSeq" id="XP_027197491.1"/>
    </source>
</evidence>
<dbReference type="PROSITE" id="PS00344">
    <property type="entry name" value="GATA_ZN_FINGER_1"/>
    <property type="match status" value="2"/>
</dbReference>
<dbReference type="PANTHER" id="PTHR10071:SF281">
    <property type="entry name" value="BOX A-BINDING FACTOR-RELATED"/>
    <property type="match status" value="1"/>
</dbReference>
<feature type="compositionally biased region" description="Low complexity" evidence="10">
    <location>
        <begin position="278"/>
        <end position="290"/>
    </location>
</feature>
<reference evidence="13" key="1">
    <citation type="submission" date="2025-08" db="UniProtKB">
        <authorList>
            <consortium name="RefSeq"/>
        </authorList>
    </citation>
    <scope>IDENTIFICATION</scope>
    <source>
        <strain evidence="13">Airmid</strain>
    </source>
</reference>
<evidence type="ECO:0000256" key="10">
    <source>
        <dbReference type="SAM" id="MobiDB-lite"/>
    </source>
</evidence>
<evidence type="ECO:0000256" key="3">
    <source>
        <dbReference type="ARBA" id="ARBA00022771"/>
    </source>
</evidence>
<keyword evidence="12" id="KW-1185">Reference proteome</keyword>
<dbReference type="InParanoid" id="A0A6P6XX72"/>
<feature type="compositionally biased region" description="Basic residues" evidence="10">
    <location>
        <begin position="93"/>
        <end position="104"/>
    </location>
</feature>
<feature type="domain" description="GATA-type" evidence="11">
    <location>
        <begin position="637"/>
        <end position="690"/>
    </location>
</feature>
<dbReference type="GO" id="GO:0045944">
    <property type="term" value="P:positive regulation of transcription by RNA polymerase II"/>
    <property type="evidence" value="ECO:0007669"/>
    <property type="project" value="TreeGrafter"/>
</dbReference>
<dbReference type="SUPFAM" id="SSF57716">
    <property type="entry name" value="Glucocorticoid receptor-like (DNA-binding domain)"/>
    <property type="match status" value="2"/>
</dbReference>
<dbReference type="RefSeq" id="XP_027197491.1">
    <property type="nucleotide sequence ID" value="XM_027341690.1"/>
</dbReference>
<dbReference type="OMA" id="LPRECIN"/>
<evidence type="ECO:0000256" key="9">
    <source>
        <dbReference type="PROSITE-ProRule" id="PRU00094"/>
    </source>
</evidence>
<comment type="subcellular location">
    <subcellularLocation>
        <location evidence="1">Nucleus</location>
    </subcellularLocation>
</comment>
<dbReference type="FunFam" id="3.30.50.10:FF:000032">
    <property type="entry name" value="Transcription factor GATA-3"/>
    <property type="match status" value="1"/>
</dbReference>
<dbReference type="OrthoDB" id="6489427at2759"/>
<feature type="compositionally biased region" description="Low complexity" evidence="10">
    <location>
        <begin position="143"/>
        <end position="164"/>
    </location>
</feature>
<name>A0A6P6XX72_DERPT</name>
<feature type="compositionally biased region" description="Low complexity" evidence="10">
    <location>
        <begin position="189"/>
        <end position="215"/>
    </location>
</feature>
<keyword evidence="2" id="KW-0479">Metal-binding</keyword>
<dbReference type="AlphaFoldDB" id="A0A6P6XX72"/>
<feature type="region of interest" description="Disordered" evidence="10">
    <location>
        <begin position="1"/>
        <end position="38"/>
    </location>
</feature>
<accession>A0A6P6XX72</accession>
<dbReference type="Proteomes" id="UP000515146">
    <property type="component" value="Unplaced"/>
</dbReference>
<feature type="region of interest" description="Disordered" evidence="10">
    <location>
        <begin position="378"/>
        <end position="425"/>
    </location>
</feature>
<dbReference type="InterPro" id="IPR039355">
    <property type="entry name" value="Transcription_factor_GATA"/>
</dbReference>
<dbReference type="PANTHER" id="PTHR10071">
    <property type="entry name" value="TRANSCRIPTION FACTOR GATA FAMILY MEMBER"/>
    <property type="match status" value="1"/>
</dbReference>
<feature type="compositionally biased region" description="Polar residues" evidence="10">
    <location>
        <begin position="116"/>
        <end position="125"/>
    </location>
</feature>
<dbReference type="KEGG" id="dpte:113791852"/>
<dbReference type="GO" id="GO:0005634">
    <property type="term" value="C:nucleus"/>
    <property type="evidence" value="ECO:0007669"/>
    <property type="project" value="UniProtKB-SubCell"/>
</dbReference>
<dbReference type="GO" id="GO:0000978">
    <property type="term" value="F:RNA polymerase II cis-regulatory region sequence-specific DNA binding"/>
    <property type="evidence" value="ECO:0007669"/>
    <property type="project" value="TreeGrafter"/>
</dbReference>
<evidence type="ECO:0000256" key="4">
    <source>
        <dbReference type="ARBA" id="ARBA00022833"/>
    </source>
</evidence>
<feature type="compositionally biased region" description="Low complexity" evidence="10">
    <location>
        <begin position="14"/>
        <end position="38"/>
    </location>
</feature>
<keyword evidence="4" id="KW-0862">Zinc</keyword>
<dbReference type="InterPro" id="IPR013088">
    <property type="entry name" value="Znf_NHR/GATA"/>
</dbReference>
<evidence type="ECO:0000313" key="12">
    <source>
        <dbReference type="Proteomes" id="UP000515146"/>
    </source>
</evidence>
<evidence type="ECO:0000256" key="7">
    <source>
        <dbReference type="ARBA" id="ARBA00023163"/>
    </source>
</evidence>
<dbReference type="GO" id="GO:0000122">
    <property type="term" value="P:negative regulation of transcription by RNA polymerase II"/>
    <property type="evidence" value="ECO:0007669"/>
    <property type="project" value="TreeGrafter"/>
</dbReference>
<dbReference type="PROSITE" id="PS50114">
    <property type="entry name" value="GATA_ZN_FINGER_2"/>
    <property type="match status" value="2"/>
</dbReference>
<dbReference type="GO" id="GO:0008270">
    <property type="term" value="F:zinc ion binding"/>
    <property type="evidence" value="ECO:0007669"/>
    <property type="project" value="UniProtKB-KW"/>
</dbReference>
<dbReference type="InterPro" id="IPR000679">
    <property type="entry name" value="Znf_GATA"/>
</dbReference>
<keyword evidence="5" id="KW-0805">Transcription regulation</keyword>
<feature type="compositionally biased region" description="Low complexity" evidence="10">
    <location>
        <begin position="696"/>
        <end position="710"/>
    </location>
</feature>
<feature type="region of interest" description="Disordered" evidence="10">
    <location>
        <begin position="81"/>
        <end position="227"/>
    </location>
</feature>
<gene>
    <name evidence="13" type="primary">LOC113791852</name>
</gene>
<keyword evidence="8" id="KW-0539">Nucleus</keyword>
<feature type="domain" description="GATA-type" evidence="11">
    <location>
        <begin position="583"/>
        <end position="637"/>
    </location>
</feature>
<keyword evidence="3 9" id="KW-0863">Zinc-finger</keyword>
<feature type="compositionally biased region" description="Polar residues" evidence="10">
    <location>
        <begin position="132"/>
        <end position="142"/>
    </location>
</feature>
<keyword evidence="7" id="KW-0804">Transcription</keyword>
<dbReference type="GO" id="GO:0045165">
    <property type="term" value="P:cell fate commitment"/>
    <property type="evidence" value="ECO:0007669"/>
    <property type="project" value="TreeGrafter"/>
</dbReference>
<feature type="region of interest" description="Disordered" evidence="10">
    <location>
        <begin position="307"/>
        <end position="344"/>
    </location>
</feature>
<dbReference type="Gene3D" id="3.30.50.10">
    <property type="entry name" value="Erythroid Transcription Factor GATA-1, subunit A"/>
    <property type="match status" value="2"/>
</dbReference>
<feature type="compositionally biased region" description="Low complexity" evidence="10">
    <location>
        <begin position="399"/>
        <end position="413"/>
    </location>
</feature>
<evidence type="ECO:0000256" key="8">
    <source>
        <dbReference type="ARBA" id="ARBA00023242"/>
    </source>
</evidence>
<evidence type="ECO:0000259" key="11">
    <source>
        <dbReference type="PROSITE" id="PS50114"/>
    </source>
</evidence>
<feature type="compositionally biased region" description="Polar residues" evidence="10">
    <location>
        <begin position="216"/>
        <end position="227"/>
    </location>
</feature>
<feature type="compositionally biased region" description="Polar residues" evidence="10">
    <location>
        <begin position="263"/>
        <end position="277"/>
    </location>
</feature>
<evidence type="ECO:0000256" key="6">
    <source>
        <dbReference type="ARBA" id="ARBA00023125"/>
    </source>
</evidence>
<dbReference type="GO" id="GO:0000981">
    <property type="term" value="F:DNA-binding transcription factor activity, RNA polymerase II-specific"/>
    <property type="evidence" value="ECO:0007669"/>
    <property type="project" value="TreeGrafter"/>
</dbReference>
<dbReference type="CDD" id="cd00202">
    <property type="entry name" value="ZnF_GATA"/>
    <property type="match status" value="2"/>
</dbReference>
<organism evidence="12 13">
    <name type="scientific">Dermatophagoides pteronyssinus</name>
    <name type="common">European house dust mite</name>
    <dbReference type="NCBI Taxonomy" id="6956"/>
    <lineage>
        <taxon>Eukaryota</taxon>
        <taxon>Metazoa</taxon>
        <taxon>Ecdysozoa</taxon>
        <taxon>Arthropoda</taxon>
        <taxon>Chelicerata</taxon>
        <taxon>Arachnida</taxon>
        <taxon>Acari</taxon>
        <taxon>Acariformes</taxon>
        <taxon>Sarcoptiformes</taxon>
        <taxon>Astigmata</taxon>
        <taxon>Psoroptidia</taxon>
        <taxon>Analgoidea</taxon>
        <taxon>Pyroglyphidae</taxon>
        <taxon>Dermatophagoidinae</taxon>
        <taxon>Dermatophagoides</taxon>
    </lineage>
</organism>
<evidence type="ECO:0000256" key="2">
    <source>
        <dbReference type="ARBA" id="ARBA00022723"/>
    </source>
</evidence>
<feature type="region of interest" description="Disordered" evidence="10">
    <location>
        <begin position="249"/>
        <end position="293"/>
    </location>
</feature>
<keyword evidence="6" id="KW-0238">DNA-binding</keyword>
<dbReference type="SMART" id="SM00401">
    <property type="entry name" value="ZnF_GATA"/>
    <property type="match status" value="2"/>
</dbReference>
<evidence type="ECO:0000256" key="5">
    <source>
        <dbReference type="ARBA" id="ARBA00023015"/>
    </source>
</evidence>
<feature type="compositionally biased region" description="Basic residues" evidence="10">
    <location>
        <begin position="380"/>
        <end position="398"/>
    </location>
</feature>
<dbReference type="PRINTS" id="PR00619">
    <property type="entry name" value="GATAZNFINGER"/>
</dbReference>
<feature type="compositionally biased region" description="Low complexity" evidence="10">
    <location>
        <begin position="318"/>
        <end position="327"/>
    </location>
</feature>
<feature type="compositionally biased region" description="Polar residues" evidence="10">
    <location>
        <begin position="307"/>
        <end position="317"/>
    </location>
</feature>
<feature type="region of interest" description="Disordered" evidence="10">
    <location>
        <begin position="684"/>
        <end position="716"/>
    </location>
</feature>
<dbReference type="Pfam" id="PF00320">
    <property type="entry name" value="GATA"/>
    <property type="match status" value="2"/>
</dbReference>
<evidence type="ECO:0000256" key="1">
    <source>
        <dbReference type="ARBA" id="ARBA00004123"/>
    </source>
</evidence>
<sequence length="751" mass="80972">MDLNEQNGNVMIKSSPGSSPNSHGSSASSSSSVTSPSNVANVTIHELSQAQIVHINQSTQQHEQQQQQSQQHLVWSQNHRNHGNQFDTESVNHHHQQQQQHHHHNDNDNSIHQQQTNGNFYTQNLQHHHGGISNSRNGNNDPQQQQQSTSISSGQSSRAQQQGQHHFHGNDGSSGGGGRRHQPHLDHGSTSSSSSSSTSSSTTSTVTLTTNSNTNIHHGSSPFHQQNSATMINDRGQIQVVVSGNNVTTATISTDNDDGNGESLETNVTNQCSSPKDSNNNSTRTNTNNNGKDSLSIAVAVATGNQQQYSSTNGNNNHQQQQQQQHHQSQHHPTSYDIFYNNISDNGNNGGGHLVTVSSTGQLMNGHGTPVVQYAAAPQSHHHNHHNHHHSHTGHNHHIQSINHQQQQQQGQNGSNGGHESPQMWSHDNVATASSAYMTGTISPSNLQFGDPNNAMESASVTNQNRLINNLIAYNGNCNGTTATTVAMANGWSSFPLFEQTGYSPATVSVMTGQSSTGTGSVELAGLRMANSAIGQITHYGIVGTAANNAHGTNNNGKGIMPGNGTTYTLSHETGTSNDSAYFDLPRECINCSTATTPLWRRDNSGNYLCNACGIFNRSNGIQRPSNRSHKKTVNNRRVGLTCSNCKTTSTTLWRRNNSGEPVCNACGLYFKLHNINRPLSMKKDGIQTRKRKPKAATTPTTATTASASAITSGGSNGNMGHVAIVTEIPHTHHHHHMTAKQATKKFQKLF</sequence>